<accession>A0ABQ2BLE7</accession>
<evidence type="ECO:0000313" key="1">
    <source>
        <dbReference type="EMBL" id="GGI28942.1"/>
    </source>
</evidence>
<protein>
    <submittedName>
        <fullName evidence="1">Uncharacterized protein</fullName>
    </submittedName>
</protein>
<organism evidence="1 2">
    <name type="scientific">Pedobacter mendelii</name>
    <dbReference type="NCBI Taxonomy" id="1908240"/>
    <lineage>
        <taxon>Bacteria</taxon>
        <taxon>Pseudomonadati</taxon>
        <taxon>Bacteroidota</taxon>
        <taxon>Sphingobacteriia</taxon>
        <taxon>Sphingobacteriales</taxon>
        <taxon>Sphingobacteriaceae</taxon>
        <taxon>Pedobacter</taxon>
    </lineage>
</organism>
<keyword evidence="2" id="KW-1185">Reference proteome</keyword>
<sequence length="221" mass="24774">MKSKSSLKEVLIVALLFASIGLHAQVKTVGTYKNLITVKESRSDLEGSPYLYPEWEEATVKFSAGINPLTENVKYDLLEDIVVAKGANDEEYSFNDMPTEFVLTNSKEIYRNGFPPMDSMTEKTFYQVIYDGKVKFLKKLSKTVIESKGYASASVTKKVSETINYYVLTKDKKFLKVKNNEKSIIAALGNGDALGKFINDNKIDLKSNDGIIKLLTFYDGL</sequence>
<dbReference type="RefSeq" id="WP_188416982.1">
    <property type="nucleotide sequence ID" value="NZ_BMDJ01000013.1"/>
</dbReference>
<dbReference type="Proteomes" id="UP000645390">
    <property type="component" value="Unassembled WGS sequence"/>
</dbReference>
<proteinExistence type="predicted"/>
<name>A0ABQ2BLE7_9SPHI</name>
<dbReference type="EMBL" id="BMDJ01000013">
    <property type="protein sequence ID" value="GGI28942.1"/>
    <property type="molecule type" value="Genomic_DNA"/>
</dbReference>
<evidence type="ECO:0000313" key="2">
    <source>
        <dbReference type="Proteomes" id="UP000645390"/>
    </source>
</evidence>
<comment type="caution">
    <text evidence="1">The sequence shown here is derived from an EMBL/GenBank/DDBJ whole genome shotgun (WGS) entry which is preliminary data.</text>
</comment>
<gene>
    <name evidence="1" type="ORF">GCM10008119_35160</name>
</gene>
<reference evidence="2" key="1">
    <citation type="journal article" date="2019" name="Int. J. Syst. Evol. Microbiol.">
        <title>The Global Catalogue of Microorganisms (GCM) 10K type strain sequencing project: providing services to taxonomists for standard genome sequencing and annotation.</title>
        <authorList>
            <consortium name="The Broad Institute Genomics Platform"/>
            <consortium name="The Broad Institute Genome Sequencing Center for Infectious Disease"/>
            <person name="Wu L."/>
            <person name="Ma J."/>
        </authorList>
    </citation>
    <scope>NUCLEOTIDE SEQUENCE [LARGE SCALE GENOMIC DNA]</scope>
    <source>
        <strain evidence="2">CCM 8939</strain>
    </source>
</reference>